<keyword evidence="1" id="KW-0812">Transmembrane</keyword>
<dbReference type="EMBL" id="GBXM01037853">
    <property type="protein sequence ID" value="JAH70724.1"/>
    <property type="molecule type" value="Transcribed_RNA"/>
</dbReference>
<accession>A0A0E9RVJ0</accession>
<keyword evidence="1" id="KW-1133">Transmembrane helix</keyword>
<proteinExistence type="predicted"/>
<organism evidence="2">
    <name type="scientific">Anguilla anguilla</name>
    <name type="common">European freshwater eel</name>
    <name type="synonym">Muraena anguilla</name>
    <dbReference type="NCBI Taxonomy" id="7936"/>
    <lineage>
        <taxon>Eukaryota</taxon>
        <taxon>Metazoa</taxon>
        <taxon>Chordata</taxon>
        <taxon>Craniata</taxon>
        <taxon>Vertebrata</taxon>
        <taxon>Euteleostomi</taxon>
        <taxon>Actinopterygii</taxon>
        <taxon>Neopterygii</taxon>
        <taxon>Teleostei</taxon>
        <taxon>Anguilliformes</taxon>
        <taxon>Anguillidae</taxon>
        <taxon>Anguilla</taxon>
    </lineage>
</organism>
<name>A0A0E9RVJ0_ANGAN</name>
<feature type="transmembrane region" description="Helical" evidence="1">
    <location>
        <begin position="15"/>
        <end position="33"/>
    </location>
</feature>
<dbReference type="AlphaFoldDB" id="A0A0E9RVJ0"/>
<reference evidence="2" key="1">
    <citation type="submission" date="2014-11" db="EMBL/GenBank/DDBJ databases">
        <authorList>
            <person name="Amaro Gonzalez C."/>
        </authorList>
    </citation>
    <scope>NUCLEOTIDE SEQUENCE</scope>
</reference>
<dbReference type="EMBL" id="GBXM01075775">
    <property type="protein sequence ID" value="JAH32802.1"/>
    <property type="molecule type" value="Transcribed_RNA"/>
</dbReference>
<evidence type="ECO:0000313" key="2">
    <source>
        <dbReference type="EMBL" id="JAH32802.1"/>
    </source>
</evidence>
<keyword evidence="1" id="KW-0472">Membrane</keyword>
<evidence type="ECO:0000256" key="1">
    <source>
        <dbReference type="SAM" id="Phobius"/>
    </source>
</evidence>
<sequence>MQLVMVTREMLQDSFRWLLVCLIVYYITLTYPSSRVVRI</sequence>
<protein>
    <submittedName>
        <fullName evidence="2">Uncharacterized protein</fullName>
    </submittedName>
</protein>
<reference evidence="2" key="2">
    <citation type="journal article" date="2015" name="Fish Shellfish Immunol.">
        <title>Early steps in the European eel (Anguilla anguilla)-Vibrio vulnificus interaction in the gills: Role of the RtxA13 toxin.</title>
        <authorList>
            <person name="Callol A."/>
            <person name="Pajuelo D."/>
            <person name="Ebbesson L."/>
            <person name="Teles M."/>
            <person name="MacKenzie S."/>
            <person name="Amaro C."/>
        </authorList>
    </citation>
    <scope>NUCLEOTIDE SEQUENCE</scope>
</reference>